<comment type="subcellular location">
    <subcellularLocation>
        <location evidence="1">Periplasm</location>
    </subcellularLocation>
</comment>
<dbReference type="STRING" id="1443111.Z949_346"/>
<evidence type="ECO:0000256" key="1">
    <source>
        <dbReference type="ARBA" id="ARBA00004418"/>
    </source>
</evidence>
<feature type="chain" id="PRO_5019361175" evidence="3">
    <location>
        <begin position="21"/>
        <end position="650"/>
    </location>
</feature>
<evidence type="ECO:0000256" key="3">
    <source>
        <dbReference type="SAM" id="SignalP"/>
    </source>
</evidence>
<dbReference type="RefSeq" id="WP_025061049.1">
    <property type="nucleotide sequence ID" value="NZ_RAQK01000001.1"/>
</dbReference>
<dbReference type="CDD" id="cd08500">
    <property type="entry name" value="PBP2_NikA_DppA_OppA_like_4"/>
    <property type="match status" value="1"/>
</dbReference>
<evidence type="ECO:0000259" key="4">
    <source>
        <dbReference type="Pfam" id="PF00496"/>
    </source>
</evidence>
<feature type="domain" description="Solute-binding protein family 5" evidence="4">
    <location>
        <begin position="110"/>
        <end position="529"/>
    </location>
</feature>
<dbReference type="Proteomes" id="UP000284407">
    <property type="component" value="Unassembled WGS sequence"/>
</dbReference>
<dbReference type="Gene3D" id="3.40.190.10">
    <property type="entry name" value="Periplasmic binding protein-like II"/>
    <property type="match status" value="1"/>
</dbReference>
<dbReference type="InterPro" id="IPR000914">
    <property type="entry name" value="SBP_5_dom"/>
</dbReference>
<dbReference type="SUPFAM" id="SSF53850">
    <property type="entry name" value="Periplasmic binding protein-like II"/>
    <property type="match status" value="1"/>
</dbReference>
<dbReference type="PANTHER" id="PTHR30290:SF62">
    <property type="entry name" value="OLIGOPEPTIDE ABC TRANSPORTER, PERIPLASMIC OLIGOPEPTIDE-BINDING PROTEIN"/>
    <property type="match status" value="1"/>
</dbReference>
<dbReference type="GO" id="GO:1904680">
    <property type="term" value="F:peptide transmembrane transporter activity"/>
    <property type="evidence" value="ECO:0007669"/>
    <property type="project" value="TreeGrafter"/>
</dbReference>
<feature type="signal peptide" evidence="3">
    <location>
        <begin position="1"/>
        <end position="20"/>
    </location>
</feature>
<sequence length="650" mass="73392">MHKIIYLAAALTLLTLPVLAQNELVQVAPAQATAVSESSFWATEVRDGILPPAALRIPQEPLIVDLEAKGRTSGVQGGTLRTLVSRSKDIRQMVVYGYARLVGYAPDYSLQPDLLRAVDVLDDRRYTLHLRKGHRWSDGAPFTSADFAYWWNDVANNALITPSGPPEWMSIDGKMGTVTFPDAHTVVFEWEIPNSSFLPLLAQASPPFIYRPSHYLKQYHGDYADPNTLIQEIQAARVKSWPALHNKRDNMYKFDNPDEPTLQPWMNASGRPTSRNLFVRNPYFHRVDTKGTQLPYIDVVEMTVVGGGLVAAKANAGEVDLQARGLDFRDVAILKKGELEGGNYRTLLWANGAASQIAIYPNLNFRDPVWREVMRDVRFRRALSLGIDRRMINRALYFGIADEGGMTALSQSPLFDPDDLNAWSHMDIAHGNRLLDEMGLTERMPNGIRKLPDGRPMEFVIETAGERQEEENALTIITDTWRDLGIRLIMRPLDRDILRNRIYAGTGMAAVWYGWDNGLPSASTSPSYLAPTQQEFFAWPKWGQYYQTKGQAGEAPDMEAPKRLLDLQYEWDMTSDLAKRTAIWDEMLDIHAQQQFAIGVLSGAPQPVVVSRRLRNVPEKGIWAYDPGGHFGIHRIDEFYFEDAFQQVSQ</sequence>
<dbReference type="Gene3D" id="3.10.105.10">
    <property type="entry name" value="Dipeptide-binding Protein, Domain 3"/>
    <property type="match status" value="1"/>
</dbReference>
<dbReference type="InterPro" id="IPR039424">
    <property type="entry name" value="SBP_5"/>
</dbReference>
<protein>
    <submittedName>
        <fullName evidence="5">Peptide/nickel transport system substrate-binding protein</fullName>
    </submittedName>
</protein>
<keyword evidence="6" id="KW-1185">Reference proteome</keyword>
<dbReference type="GO" id="GO:0015833">
    <property type="term" value="P:peptide transport"/>
    <property type="evidence" value="ECO:0007669"/>
    <property type="project" value="TreeGrafter"/>
</dbReference>
<comment type="caution">
    <text evidence="5">The sequence shown here is derived from an EMBL/GenBank/DDBJ whole genome shotgun (WGS) entry which is preliminary data.</text>
</comment>
<evidence type="ECO:0000256" key="2">
    <source>
        <dbReference type="ARBA" id="ARBA00005695"/>
    </source>
</evidence>
<dbReference type="EMBL" id="RAQK01000001">
    <property type="protein sequence ID" value="RKE97659.1"/>
    <property type="molecule type" value="Genomic_DNA"/>
</dbReference>
<dbReference type="PANTHER" id="PTHR30290">
    <property type="entry name" value="PERIPLASMIC BINDING COMPONENT OF ABC TRANSPORTER"/>
    <property type="match status" value="1"/>
</dbReference>
<keyword evidence="3" id="KW-0732">Signal</keyword>
<comment type="similarity">
    <text evidence="2">Belongs to the bacterial solute-binding protein 5 family.</text>
</comment>
<name>A0A420DU34_9RHOB</name>
<proteinExistence type="inferred from homology"/>
<reference evidence="5 6" key="1">
    <citation type="submission" date="2018-09" db="EMBL/GenBank/DDBJ databases">
        <title>Genomic Encyclopedia of Archaeal and Bacterial Type Strains, Phase II (KMG-II): from individual species to whole genera.</title>
        <authorList>
            <person name="Goeker M."/>
        </authorList>
    </citation>
    <scope>NUCLEOTIDE SEQUENCE [LARGE SCALE GENOMIC DNA]</scope>
    <source>
        <strain evidence="5 6">DSM 11458</strain>
    </source>
</reference>
<evidence type="ECO:0000313" key="5">
    <source>
        <dbReference type="EMBL" id="RKE97659.1"/>
    </source>
</evidence>
<organism evidence="5 6">
    <name type="scientific">Sulfitobacter guttiformis</name>
    <dbReference type="NCBI Taxonomy" id="74349"/>
    <lineage>
        <taxon>Bacteria</taxon>
        <taxon>Pseudomonadati</taxon>
        <taxon>Pseudomonadota</taxon>
        <taxon>Alphaproteobacteria</taxon>
        <taxon>Rhodobacterales</taxon>
        <taxon>Roseobacteraceae</taxon>
        <taxon>Sulfitobacter</taxon>
    </lineage>
</organism>
<dbReference type="AlphaFoldDB" id="A0A420DU34"/>
<accession>A0A420DU34</accession>
<dbReference type="Pfam" id="PF00496">
    <property type="entry name" value="SBP_bac_5"/>
    <property type="match status" value="1"/>
</dbReference>
<evidence type="ECO:0000313" key="6">
    <source>
        <dbReference type="Proteomes" id="UP000284407"/>
    </source>
</evidence>
<dbReference type="OrthoDB" id="9803988at2"/>
<gene>
    <name evidence="5" type="ORF">C8N30_2278</name>
</gene>